<evidence type="ECO:0000313" key="4">
    <source>
        <dbReference type="Proteomes" id="UP000078595"/>
    </source>
</evidence>
<dbReference type="GeneID" id="28964046"/>
<dbReference type="EMBL" id="KI894027">
    <property type="protein sequence ID" value="OBR88530.1"/>
    <property type="molecule type" value="Genomic_DNA"/>
</dbReference>
<name>A0A1A6AEN7_9TREE</name>
<evidence type="ECO:0000313" key="3">
    <source>
        <dbReference type="EMBL" id="WWC57812.1"/>
    </source>
</evidence>
<evidence type="ECO:0000256" key="1">
    <source>
        <dbReference type="SAM" id="Phobius"/>
    </source>
</evidence>
<sequence length="275" mass="31067">MNSRFWLIIVNETSNTIVFDGGKRSDHIAELPENGSVFHNEDHGHTDDKISSAVTNTEKTIEREAVTKRAASGIYAYGFGIWGWCGWSDDRWTSDAICTKKPFWQLPKDSVSSRDNIDQILRDLPPAIKNALSITSFFLLFAPFLVLTYLVLLVVCINFKGPYPPWPVPRKRVWAEDEVRTKKNKIAWMLRNWRIQLDFFVLSIIFILPAIVTIGVGINNVKSEVGVGGGLKAEMGHGSLAIIAAWVLFMCAQLLSMSKYGLMAWRKDVKMRSTK</sequence>
<proteinExistence type="predicted"/>
<organism evidence="2">
    <name type="scientific">Kwoniella dejecticola CBS 10117</name>
    <dbReference type="NCBI Taxonomy" id="1296121"/>
    <lineage>
        <taxon>Eukaryota</taxon>
        <taxon>Fungi</taxon>
        <taxon>Dikarya</taxon>
        <taxon>Basidiomycota</taxon>
        <taxon>Agaricomycotina</taxon>
        <taxon>Tremellomycetes</taxon>
        <taxon>Tremellales</taxon>
        <taxon>Cryptococcaceae</taxon>
        <taxon>Kwoniella</taxon>
    </lineage>
</organism>
<feature type="transmembrane region" description="Helical" evidence="1">
    <location>
        <begin position="238"/>
        <end position="262"/>
    </location>
</feature>
<dbReference type="Proteomes" id="UP000078595">
    <property type="component" value="Chromosome 1"/>
</dbReference>
<keyword evidence="1" id="KW-1133">Transmembrane helix</keyword>
<keyword evidence="4" id="KW-1185">Reference proteome</keyword>
<dbReference type="OrthoDB" id="2569390at2759"/>
<feature type="transmembrane region" description="Helical" evidence="1">
    <location>
        <begin position="199"/>
        <end position="218"/>
    </location>
</feature>
<reference evidence="3" key="2">
    <citation type="submission" date="2013-07" db="EMBL/GenBank/DDBJ databases">
        <authorList>
            <consortium name="The Broad Institute Genome Sequencing Platform"/>
            <person name="Cuomo C."/>
            <person name="Litvintseva A."/>
            <person name="Chen Y."/>
            <person name="Heitman J."/>
            <person name="Sun S."/>
            <person name="Springer D."/>
            <person name="Dromer F."/>
            <person name="Young S.K."/>
            <person name="Zeng Q."/>
            <person name="Gargeya S."/>
            <person name="Fitzgerald M."/>
            <person name="Abouelleil A."/>
            <person name="Alvarado L."/>
            <person name="Berlin A.M."/>
            <person name="Chapman S.B."/>
            <person name="Dewar J."/>
            <person name="Goldberg J."/>
            <person name="Griggs A."/>
            <person name="Gujja S."/>
            <person name="Hansen M."/>
            <person name="Howarth C."/>
            <person name="Imamovic A."/>
            <person name="Larimer J."/>
            <person name="McCowan C."/>
            <person name="Murphy C."/>
            <person name="Pearson M."/>
            <person name="Priest M."/>
            <person name="Roberts A."/>
            <person name="Saif S."/>
            <person name="Shea T."/>
            <person name="Sykes S."/>
            <person name="Wortman J."/>
            <person name="Nusbaum C."/>
            <person name="Birren B."/>
        </authorList>
    </citation>
    <scope>NUCLEOTIDE SEQUENCE</scope>
    <source>
        <strain evidence="3">CBS 10117</strain>
    </source>
</reference>
<feature type="transmembrane region" description="Helical" evidence="1">
    <location>
        <begin position="137"/>
        <end position="159"/>
    </location>
</feature>
<keyword evidence="1" id="KW-0812">Transmembrane</keyword>
<protein>
    <submittedName>
        <fullName evidence="2">Uncharacterized protein</fullName>
    </submittedName>
</protein>
<reference evidence="3" key="3">
    <citation type="submission" date="2024-02" db="EMBL/GenBank/DDBJ databases">
        <title>Comparative genomics of Cryptococcus and Kwoniella reveals pathogenesis evolution and contrasting modes of karyotype evolution via chromosome fusion or intercentromeric recombination.</title>
        <authorList>
            <person name="Coelho M.A."/>
            <person name="David-Palma M."/>
            <person name="Shea T."/>
            <person name="Bowers K."/>
            <person name="McGinley-Smith S."/>
            <person name="Mohammad A.W."/>
            <person name="Gnirke A."/>
            <person name="Yurkov A.M."/>
            <person name="Nowrousian M."/>
            <person name="Sun S."/>
            <person name="Cuomo C.A."/>
            <person name="Heitman J."/>
        </authorList>
    </citation>
    <scope>NUCLEOTIDE SEQUENCE</scope>
    <source>
        <strain evidence="3">CBS 10117</strain>
    </source>
</reference>
<reference evidence="2" key="1">
    <citation type="submission" date="2013-07" db="EMBL/GenBank/DDBJ databases">
        <title>The Genome Sequence of Cryptococcus dejecticola CBS10117.</title>
        <authorList>
            <consortium name="The Broad Institute Genome Sequencing Platform"/>
            <person name="Cuomo C."/>
            <person name="Litvintseva A."/>
            <person name="Chen Y."/>
            <person name="Heitman J."/>
            <person name="Sun S."/>
            <person name="Springer D."/>
            <person name="Dromer F."/>
            <person name="Young S.K."/>
            <person name="Zeng Q."/>
            <person name="Gargeya S."/>
            <person name="Fitzgerald M."/>
            <person name="Abouelleil A."/>
            <person name="Alvarado L."/>
            <person name="Berlin A.M."/>
            <person name="Chapman S.B."/>
            <person name="Dewar J."/>
            <person name="Goldberg J."/>
            <person name="Griggs A."/>
            <person name="Gujja S."/>
            <person name="Hansen M."/>
            <person name="Howarth C."/>
            <person name="Imamovic A."/>
            <person name="Larimer J."/>
            <person name="McCowan C."/>
            <person name="Murphy C."/>
            <person name="Pearson M."/>
            <person name="Priest M."/>
            <person name="Roberts A."/>
            <person name="Saif S."/>
            <person name="Shea T."/>
            <person name="Sykes S."/>
            <person name="Wortman J."/>
            <person name="Nusbaum C."/>
            <person name="Birren B."/>
        </authorList>
    </citation>
    <scope>NUCLEOTIDE SEQUENCE [LARGE SCALE GENOMIC DNA]</scope>
    <source>
        <strain evidence="2">CBS 10117</strain>
    </source>
</reference>
<keyword evidence="1" id="KW-0472">Membrane</keyword>
<dbReference type="EMBL" id="CP144530">
    <property type="protein sequence ID" value="WWC57812.1"/>
    <property type="molecule type" value="Genomic_DNA"/>
</dbReference>
<evidence type="ECO:0000313" key="2">
    <source>
        <dbReference type="EMBL" id="OBR88530.1"/>
    </source>
</evidence>
<gene>
    <name evidence="2" type="ORF">I303_00347</name>
    <name evidence="3" type="ORF">I303_100347</name>
</gene>
<dbReference type="VEuPathDB" id="FungiDB:I303_00347"/>
<accession>A0A1A6AEN7</accession>
<dbReference type="RefSeq" id="XP_018266372.1">
    <property type="nucleotide sequence ID" value="XM_018403718.1"/>
</dbReference>
<dbReference type="AlphaFoldDB" id="A0A1A6AEN7"/>
<dbReference type="KEGG" id="kdj:28964046"/>